<protein>
    <submittedName>
        <fullName evidence="1">Uncharacterized protein</fullName>
    </submittedName>
</protein>
<evidence type="ECO:0000313" key="1">
    <source>
        <dbReference type="EMBL" id="KAE8249903.1"/>
    </source>
</evidence>
<accession>A0A177TEJ7</accession>
<comment type="caution">
    <text evidence="1">The sequence shown here is derived from an EMBL/GenBank/DDBJ whole genome shotgun (WGS) entry which is preliminary data.</text>
</comment>
<organism evidence="1 2">
    <name type="scientific">Tilletia indica</name>
    <dbReference type="NCBI Taxonomy" id="43049"/>
    <lineage>
        <taxon>Eukaryota</taxon>
        <taxon>Fungi</taxon>
        <taxon>Dikarya</taxon>
        <taxon>Basidiomycota</taxon>
        <taxon>Ustilaginomycotina</taxon>
        <taxon>Exobasidiomycetes</taxon>
        <taxon>Tilletiales</taxon>
        <taxon>Tilletiaceae</taxon>
        <taxon>Tilletia</taxon>
    </lineage>
</organism>
<evidence type="ECO:0000313" key="2">
    <source>
        <dbReference type="Proteomes" id="UP000077521"/>
    </source>
</evidence>
<name>A0A177TEJ7_9BASI</name>
<proteinExistence type="predicted"/>
<keyword evidence="2" id="KW-1185">Reference proteome</keyword>
<sequence>MLSLLRSPWSNLAIVLFTFAILDSVLASPFARLDNGSPSSWPRDEPGVADGSACHHDTDCTSKYCQTDSGSDVGTCERQDLGSYCQTSLSCLSNSCYFGRCVSENGGVCEYDYDCLNYGAIGYASVACFANKCMVNGGYPCATDDVCFTGLCLNQVCRRKPQAPSQACDTDVECAAGQCEAVERCADQTGRLVDCDTDSDKHCSRLPLGSKCTNDGDCAQGFCRSGICTAGKIGDACVSETQCAGTSVCGTTGKCHTPGPNTQYPQAACGADSQCKSTRCITSVSGKDQYGNPVNPPLSVFNQTFCDYFRSGGGPCRSFVDCGSSVCKDSKCYMSGTGGRCATSSNCISPNLCGLDGICYKPEGKQGAGKPCTDASQCTTNTCTQKTFSRPNPDSPGEKIPTVDKLCQQSNRGGACSVDGDCIYSNCRNNICVKLDIGQKCLGGPQCKSATCVVDTALTGSTTKKVCSLISANKACANNSQCYSGQCVLLPSGLSCGDALCDPYYGCQAIGVLGTCRADVDCGVNGHGGQCDVDKKCRRNLKSPCTSSDQCLSRYCVLSNPDDPYFSPYCATAPASTTTTTTTTATSTTTTTSTKATTTSSTSPTSSSQTTSSSSIKSSTTTSPSSSTKSSTTTTTSPSSSTKSSTTMTMSSSSTKASTTTATATKSTSGSASATKSP</sequence>
<dbReference type="EMBL" id="LWDF02000362">
    <property type="protein sequence ID" value="KAE8249903.1"/>
    <property type="molecule type" value="Genomic_DNA"/>
</dbReference>
<dbReference type="AlphaFoldDB" id="A0A177TEJ7"/>
<dbReference type="Proteomes" id="UP000077521">
    <property type="component" value="Unassembled WGS sequence"/>
</dbReference>
<reference evidence="1" key="1">
    <citation type="submission" date="2016-04" db="EMBL/GenBank/DDBJ databases">
        <authorList>
            <person name="Nguyen H.D."/>
            <person name="Samba Siva P."/>
            <person name="Cullis J."/>
            <person name="Levesque C.A."/>
            <person name="Hambleton S."/>
        </authorList>
    </citation>
    <scope>NUCLEOTIDE SEQUENCE</scope>
    <source>
        <strain evidence="1">DAOMC 236416</strain>
    </source>
</reference>
<reference evidence="1" key="2">
    <citation type="journal article" date="2019" name="IMA Fungus">
        <title>Genome sequencing and comparison of five Tilletia species to identify candidate genes for the detection of regulated species infecting wheat.</title>
        <authorList>
            <person name="Nguyen H.D.T."/>
            <person name="Sultana T."/>
            <person name="Kesanakurti P."/>
            <person name="Hambleton S."/>
        </authorList>
    </citation>
    <scope>NUCLEOTIDE SEQUENCE</scope>
    <source>
        <strain evidence="1">DAOMC 236416</strain>
    </source>
</reference>
<gene>
    <name evidence="1" type="ORF">A4X13_0g5029</name>
</gene>